<dbReference type="OrthoDB" id="426718at2759"/>
<dbReference type="GO" id="GO:0006629">
    <property type="term" value="P:lipid metabolic process"/>
    <property type="evidence" value="ECO:0007669"/>
    <property type="project" value="InterPro"/>
</dbReference>
<name>A0A0L6UYP6_9BASI</name>
<feature type="compositionally biased region" description="Low complexity" evidence="5">
    <location>
        <begin position="84"/>
        <end position="93"/>
    </location>
</feature>
<sequence>MAWSSPEHAQGGDLPLCRDKVPVEYFFRFWRINATIMRFSRIKALVLVLSLLGRSGALTVLHPRALPATHPAGTLQTQSFNNVTTTTPTTPRKTTARNSTPSSLSRAAANSDYPGDHPDWAYLNGETWWRTDATQQDHARFHAYLSMSAYGNYASLCPSTFTQGFTVLESFNAGGQQGFTALIPEMDKVVIVFRGYDDLTPVSIEDLVSDCQGCMVASAAKQLYLAAKRATNNWARAIKTVADTKRRFSVTGHGYGGAVAAVAALDLGSKGLIHYSHNQGMPRALNHKAVIRYDNLFQVLAGQSLVSEDDFMVQLVPTGPFYHVGSKVKILGPNQQYLINCYGYNENRTCTGRGNNVAIHDLYFTPKGQCGSANKGW</sequence>
<dbReference type="AlphaFoldDB" id="A0A0L6UYP6"/>
<gene>
    <name evidence="7" type="ORF">VP01_3165g3</name>
</gene>
<dbReference type="InterPro" id="IPR002921">
    <property type="entry name" value="Fungal_lipase-type"/>
</dbReference>
<feature type="domain" description="Fungal lipase-type" evidence="6">
    <location>
        <begin position="216"/>
        <end position="294"/>
    </location>
</feature>
<dbReference type="EMBL" id="LAVV01008130">
    <property type="protein sequence ID" value="KNZ53686.1"/>
    <property type="molecule type" value="Genomic_DNA"/>
</dbReference>
<evidence type="ECO:0000256" key="3">
    <source>
        <dbReference type="ARBA" id="ARBA00047591"/>
    </source>
</evidence>
<feature type="region of interest" description="Disordered" evidence="5">
    <location>
        <begin position="81"/>
        <end position="112"/>
    </location>
</feature>
<evidence type="ECO:0000259" key="6">
    <source>
        <dbReference type="Pfam" id="PF01764"/>
    </source>
</evidence>
<comment type="caution">
    <text evidence="7">The sequence shown here is derived from an EMBL/GenBank/DDBJ whole genome shotgun (WGS) entry which is preliminary data.</text>
</comment>
<comment type="catalytic activity">
    <reaction evidence="3">
        <text>a diacylglycerol + H2O = a monoacylglycerol + a fatty acid + H(+)</text>
        <dbReference type="Rhea" id="RHEA:32731"/>
        <dbReference type="ChEBI" id="CHEBI:15377"/>
        <dbReference type="ChEBI" id="CHEBI:15378"/>
        <dbReference type="ChEBI" id="CHEBI:17408"/>
        <dbReference type="ChEBI" id="CHEBI:18035"/>
        <dbReference type="ChEBI" id="CHEBI:28868"/>
    </reaction>
</comment>
<dbReference type="Proteomes" id="UP000037035">
    <property type="component" value="Unassembled WGS sequence"/>
</dbReference>
<comment type="similarity">
    <text evidence="2">Belongs to the AB hydrolase superfamily. Lipase family. Class 3 subfamily.</text>
</comment>
<keyword evidence="1" id="KW-1015">Disulfide bond</keyword>
<evidence type="ECO:0000313" key="7">
    <source>
        <dbReference type="EMBL" id="KNZ53686.1"/>
    </source>
</evidence>
<reference evidence="7 8" key="1">
    <citation type="submission" date="2015-08" db="EMBL/GenBank/DDBJ databases">
        <title>Next Generation Sequencing and Analysis of the Genome of Puccinia sorghi L Schw, the Causal Agent of Maize Common Rust.</title>
        <authorList>
            <person name="Rochi L."/>
            <person name="Burguener G."/>
            <person name="Darino M."/>
            <person name="Turjanski A."/>
            <person name="Kreff E."/>
            <person name="Dieguez M.J."/>
            <person name="Sacco F."/>
        </authorList>
    </citation>
    <scope>NUCLEOTIDE SEQUENCE [LARGE SCALE GENOMIC DNA]</scope>
    <source>
        <strain evidence="7 8">RO10H11247</strain>
    </source>
</reference>
<dbReference type="Pfam" id="PF01764">
    <property type="entry name" value="Lipase_3"/>
    <property type="match status" value="1"/>
</dbReference>
<evidence type="ECO:0000256" key="4">
    <source>
        <dbReference type="ARBA" id="ARBA00048461"/>
    </source>
</evidence>
<proteinExistence type="inferred from homology"/>
<comment type="catalytic activity">
    <reaction evidence="4">
        <text>a monoacylglycerol + H2O = glycerol + a fatty acid + H(+)</text>
        <dbReference type="Rhea" id="RHEA:15245"/>
        <dbReference type="ChEBI" id="CHEBI:15377"/>
        <dbReference type="ChEBI" id="CHEBI:15378"/>
        <dbReference type="ChEBI" id="CHEBI:17408"/>
        <dbReference type="ChEBI" id="CHEBI:17754"/>
        <dbReference type="ChEBI" id="CHEBI:28868"/>
    </reaction>
</comment>
<keyword evidence="8" id="KW-1185">Reference proteome</keyword>
<feature type="compositionally biased region" description="Polar residues" evidence="5">
    <location>
        <begin position="96"/>
        <end position="105"/>
    </location>
</feature>
<dbReference type="SUPFAM" id="SSF53474">
    <property type="entry name" value="alpha/beta-Hydrolases"/>
    <property type="match status" value="1"/>
</dbReference>
<evidence type="ECO:0000256" key="5">
    <source>
        <dbReference type="SAM" id="MobiDB-lite"/>
    </source>
</evidence>
<organism evidence="7 8">
    <name type="scientific">Puccinia sorghi</name>
    <dbReference type="NCBI Taxonomy" id="27349"/>
    <lineage>
        <taxon>Eukaryota</taxon>
        <taxon>Fungi</taxon>
        <taxon>Dikarya</taxon>
        <taxon>Basidiomycota</taxon>
        <taxon>Pucciniomycotina</taxon>
        <taxon>Pucciniomycetes</taxon>
        <taxon>Pucciniales</taxon>
        <taxon>Pucciniaceae</taxon>
        <taxon>Puccinia</taxon>
    </lineage>
</organism>
<dbReference type="PANTHER" id="PTHR45856:SF25">
    <property type="entry name" value="FUNGAL LIPASE-LIKE DOMAIN-CONTAINING PROTEIN"/>
    <property type="match status" value="1"/>
</dbReference>
<accession>A0A0L6UYP6</accession>
<dbReference type="PANTHER" id="PTHR45856">
    <property type="entry name" value="ALPHA/BETA-HYDROLASES SUPERFAMILY PROTEIN"/>
    <property type="match status" value="1"/>
</dbReference>
<evidence type="ECO:0000313" key="8">
    <source>
        <dbReference type="Proteomes" id="UP000037035"/>
    </source>
</evidence>
<dbReference type="VEuPathDB" id="FungiDB:VP01_3165g3"/>
<evidence type="ECO:0000256" key="2">
    <source>
        <dbReference type="ARBA" id="ARBA00043996"/>
    </source>
</evidence>
<evidence type="ECO:0000256" key="1">
    <source>
        <dbReference type="ARBA" id="ARBA00023157"/>
    </source>
</evidence>
<dbReference type="InterPro" id="IPR029058">
    <property type="entry name" value="AB_hydrolase_fold"/>
</dbReference>
<dbReference type="InterPro" id="IPR051218">
    <property type="entry name" value="Sec_MonoDiacylglyc_Lipase"/>
</dbReference>
<dbReference type="STRING" id="27349.A0A0L6UYP6"/>
<dbReference type="Gene3D" id="3.40.50.1820">
    <property type="entry name" value="alpha/beta hydrolase"/>
    <property type="match status" value="1"/>
</dbReference>
<protein>
    <recommendedName>
        <fullName evidence="6">Fungal lipase-type domain-containing protein</fullName>
    </recommendedName>
</protein>